<organism evidence="3">
    <name type="scientific">Chromera velia CCMP2878</name>
    <dbReference type="NCBI Taxonomy" id="1169474"/>
    <lineage>
        <taxon>Eukaryota</taxon>
        <taxon>Sar</taxon>
        <taxon>Alveolata</taxon>
        <taxon>Colpodellida</taxon>
        <taxon>Chromeraceae</taxon>
        <taxon>Chromera</taxon>
    </lineage>
</organism>
<dbReference type="PhylomeDB" id="A0A0G4EZ89"/>
<accession>A0A0G4EZ89</accession>
<evidence type="ECO:0000313" key="3">
    <source>
        <dbReference type="EMBL" id="CEM04307.1"/>
    </source>
</evidence>
<sequence length="951" mass="104707">MTAKEADILSVLVQTGILGLRGFWKISAVSKKLLSLRDDATALGFGSVCSGFSSVTERQEVWRLIDDCLSRDDEKALQQLFALAGVSGRYPFLLRRLVEKGPDSEKCRKYLMKRGVTPCLTEISYAQRTLGGTKLTKKLVDEMVSHRILQTDAWSVFPSREDDFVVFDPVSVHFLENDRFDLAESLLDAGSRMDVCAWEWERFPRVPDVGVTPLQCLVQRLVRLDSKEHALRQKGLALLDRVARASKAAGCLDWKFVHDDRRVAVMREGTALGFACLRRDAQIVRVLGGVTERIDQEGLPFLILTGDDDHYDPERLSPEKVDSRCADTLEELANIRGVNLNAVNRDGHTPLSLACSLALEKSAAVLLKRGALPKRVKGRKRMSLSPLYEALKTRSETICSLLLQWKADPNEVVVEGAGACTLLQKTLLKAFTCRESDRKITAALAKLLIENGARACVLSSPLLPTTEKGQTGTPPLIEFSTLLMACQTEDADFVRLLVTKGGGDPNAKAKTREMDAAECPVFFVLWYFRHSDSVIMSLLNTLAEFGADLKVDRGDGHSLLSLACHHQCGSAVLEFLLEKGVQVGGLRREGGAGPVPLVEAAASLCPENVRVLLKWGTEVNHPGLVEDWEVQRPPGTVRTLRRVRRRTVMFPLQAAVQVQKQDRMQEMFAIVKMLIDNGAKCRACPSPSIDASEPPLSVLPPLESSVSPLWKACELRDACLIRLLCEKGGGLPEGGKEVGAAVSVLVSDRDFQSQKDVHCQEGAILEHWRLAESLLQQHGEVDLSLPASDIPGMVPGCGSGSWFFDLISLEEARGPSLLKVIRSSPLKELDRIVQVATEGWNSETHVSSLGMAIRSKWEEGVTALLERGVNPNLDPFVLSESPLFAAFDSEQWDNARSLLKKGAGLFSRCESEAKELEAKRCQLPPDLRSFRLTSCATTDGVLKITFDKDVV</sequence>
<dbReference type="Gene3D" id="1.25.40.20">
    <property type="entry name" value="Ankyrin repeat-containing domain"/>
    <property type="match status" value="3"/>
</dbReference>
<evidence type="ECO:0000256" key="1">
    <source>
        <dbReference type="ARBA" id="ARBA00022737"/>
    </source>
</evidence>
<dbReference type="InterPro" id="IPR036770">
    <property type="entry name" value="Ankyrin_rpt-contain_sf"/>
</dbReference>
<proteinExistence type="predicted"/>
<dbReference type="PANTHER" id="PTHR24198:SF165">
    <property type="entry name" value="ANKYRIN REPEAT-CONTAINING PROTEIN-RELATED"/>
    <property type="match status" value="1"/>
</dbReference>
<dbReference type="PANTHER" id="PTHR24198">
    <property type="entry name" value="ANKYRIN REPEAT AND PROTEIN KINASE DOMAIN-CONTAINING PROTEIN"/>
    <property type="match status" value="1"/>
</dbReference>
<reference evidence="3" key="1">
    <citation type="submission" date="2014-11" db="EMBL/GenBank/DDBJ databases">
        <authorList>
            <person name="Otto D Thomas"/>
            <person name="Naeem Raeece"/>
        </authorList>
    </citation>
    <scope>NUCLEOTIDE SEQUENCE</scope>
</reference>
<protein>
    <submittedName>
        <fullName evidence="3">Uncharacterized protein</fullName>
    </submittedName>
</protein>
<dbReference type="VEuPathDB" id="CryptoDB:Cvel_14253"/>
<evidence type="ECO:0000256" key="2">
    <source>
        <dbReference type="ARBA" id="ARBA00023043"/>
    </source>
</evidence>
<keyword evidence="2" id="KW-0040">ANK repeat</keyword>
<dbReference type="AlphaFoldDB" id="A0A0G4EZ89"/>
<dbReference type="SMART" id="SM00248">
    <property type="entry name" value="ANK"/>
    <property type="match status" value="5"/>
</dbReference>
<dbReference type="InterPro" id="IPR002110">
    <property type="entry name" value="Ankyrin_rpt"/>
</dbReference>
<dbReference type="EMBL" id="CDMZ01000007">
    <property type="protein sequence ID" value="CEM04307.1"/>
    <property type="molecule type" value="Genomic_DNA"/>
</dbReference>
<keyword evidence="1" id="KW-0677">Repeat</keyword>
<name>A0A0G4EZ89_9ALVE</name>
<dbReference type="SUPFAM" id="SSF48403">
    <property type="entry name" value="Ankyrin repeat"/>
    <property type="match status" value="1"/>
</dbReference>
<gene>
    <name evidence="3" type="ORF">Cvel_14253</name>
</gene>